<dbReference type="InterPro" id="IPR024038">
    <property type="entry name" value="MYXO-CTERM"/>
</dbReference>
<name>A0A2Z4FPA7_9DELT</name>
<dbReference type="InterPro" id="IPR006026">
    <property type="entry name" value="Peptidase_Metallo"/>
</dbReference>
<dbReference type="AlphaFoldDB" id="A0A2Z4FPA7"/>
<dbReference type="SUPFAM" id="SSF55486">
    <property type="entry name" value="Metalloproteases ('zincins'), catalytic domain"/>
    <property type="match status" value="1"/>
</dbReference>
<evidence type="ECO:0000256" key="1">
    <source>
        <dbReference type="ARBA" id="ARBA00022670"/>
    </source>
</evidence>
<evidence type="ECO:0000256" key="2">
    <source>
        <dbReference type="ARBA" id="ARBA00022723"/>
    </source>
</evidence>
<keyword evidence="5" id="KW-0482">Metalloprotease</keyword>
<dbReference type="Gene3D" id="3.40.390.10">
    <property type="entry name" value="Collagenase (Catalytic Domain)"/>
    <property type="match status" value="1"/>
</dbReference>
<dbReference type="GO" id="GO:0031012">
    <property type="term" value="C:extracellular matrix"/>
    <property type="evidence" value="ECO:0007669"/>
    <property type="project" value="InterPro"/>
</dbReference>
<dbReference type="PANTHER" id="PTHR10201:SF323">
    <property type="entry name" value="MATRIX METALLOPROTEINASE-21"/>
    <property type="match status" value="1"/>
</dbReference>
<evidence type="ECO:0000313" key="7">
    <source>
        <dbReference type="Proteomes" id="UP000249799"/>
    </source>
</evidence>
<dbReference type="NCBIfam" id="TIGR03901">
    <property type="entry name" value="MYXO-CTERM"/>
    <property type="match status" value="1"/>
</dbReference>
<keyword evidence="2" id="KW-0479">Metal-binding</keyword>
<evidence type="ECO:0000256" key="4">
    <source>
        <dbReference type="ARBA" id="ARBA00022833"/>
    </source>
</evidence>
<gene>
    <name evidence="6" type="ORF">DN745_14560</name>
</gene>
<sequence length="530" mass="56097">MIKNSPMNYLRHILALCTVLACLMVAPSAFAYQFMASDRCPNGATWSSNRQPLNYYINQNGVSTVPMTSLSRIIQDSFNAWSEPCCSGFSANYRGTTHLGSPNSNREMVLTFEENNWPAQMGNVNVTVAVTLFQASNDCSIYAAPILYNAVKFDFCTSGNNCTDLQSITTHEIGHSLGLNHSNHADATMYYAYTGGTSARTLSPDDIAGVCTLYPDNSCNCATDRDCDSGEVCNNGQCEKMRCTSDLMCPYGQACNVASGDCVQPTCAADYQCVDGFNCENNRCVSSCPTCRECRTHAECGSNAWCAMLTAGSNVGSCMNFCAQDGSCPGDSRCFRTPFALSSSGACNPGSCQPGEECVPDTDNGYTCVTKCNTNADCGTNQLCMDMGMKVCIETSLLCLNPDAAETGAICPDQYTCMPGSGGGTANSPEPVPAIIPGSAPPPPGTIPDAGPTPDIGEENNFGGDTGVTPDIGGERDADDALNDPNQIDAEFHELHGGCGCSSTPLQDEVPGSLMLLGAFGLGILWKRKR</sequence>
<dbReference type="EMBL" id="CP030032">
    <property type="protein sequence ID" value="AWV90484.1"/>
    <property type="molecule type" value="Genomic_DNA"/>
</dbReference>
<organism evidence="6 7">
    <name type="scientific">Bradymonas sediminis</name>
    <dbReference type="NCBI Taxonomy" id="1548548"/>
    <lineage>
        <taxon>Bacteria</taxon>
        <taxon>Deltaproteobacteria</taxon>
        <taxon>Bradymonadales</taxon>
        <taxon>Bradymonadaceae</taxon>
        <taxon>Bradymonas</taxon>
    </lineage>
</organism>
<proteinExistence type="predicted"/>
<dbReference type="GO" id="GO:0008270">
    <property type="term" value="F:zinc ion binding"/>
    <property type="evidence" value="ECO:0007669"/>
    <property type="project" value="InterPro"/>
</dbReference>
<keyword evidence="4" id="KW-0862">Zinc</keyword>
<evidence type="ECO:0000313" key="6">
    <source>
        <dbReference type="EMBL" id="AWV90484.1"/>
    </source>
</evidence>
<dbReference type="GO" id="GO:0004222">
    <property type="term" value="F:metalloendopeptidase activity"/>
    <property type="evidence" value="ECO:0007669"/>
    <property type="project" value="InterPro"/>
</dbReference>
<dbReference type="Proteomes" id="UP000249799">
    <property type="component" value="Chromosome"/>
</dbReference>
<dbReference type="InterPro" id="IPR021190">
    <property type="entry name" value="Pept_M10A"/>
</dbReference>
<keyword evidence="7" id="KW-1185">Reference proteome</keyword>
<dbReference type="PANTHER" id="PTHR10201">
    <property type="entry name" value="MATRIX METALLOPROTEINASE"/>
    <property type="match status" value="1"/>
</dbReference>
<dbReference type="OrthoDB" id="5516015at2"/>
<keyword evidence="3" id="KW-0378">Hydrolase</keyword>
<reference evidence="6 7" key="1">
    <citation type="submission" date="2018-06" db="EMBL/GenBank/DDBJ databases">
        <title>Lujinxingia sediminis gen. nov. sp. nov., a new facultative anaerobic member of the class Deltaproteobacteria, and proposal of Lujinxingaceae fam. nov.</title>
        <authorList>
            <person name="Guo L.-Y."/>
            <person name="Li C.-M."/>
            <person name="Wang S."/>
            <person name="Du Z.-J."/>
        </authorList>
    </citation>
    <scope>NUCLEOTIDE SEQUENCE [LARGE SCALE GENOMIC DNA]</scope>
    <source>
        <strain evidence="6 7">FA350</strain>
    </source>
</reference>
<evidence type="ECO:0000256" key="3">
    <source>
        <dbReference type="ARBA" id="ARBA00022801"/>
    </source>
</evidence>
<dbReference type="GO" id="GO:0006508">
    <property type="term" value="P:proteolysis"/>
    <property type="evidence" value="ECO:0007669"/>
    <property type="project" value="UniProtKB-KW"/>
</dbReference>
<keyword evidence="1" id="KW-0645">Protease</keyword>
<dbReference type="PRINTS" id="PR00138">
    <property type="entry name" value="MATRIXIN"/>
</dbReference>
<evidence type="ECO:0000256" key="5">
    <source>
        <dbReference type="ARBA" id="ARBA00023049"/>
    </source>
</evidence>
<dbReference type="KEGG" id="bsed:DN745_14560"/>
<dbReference type="PROSITE" id="PS51257">
    <property type="entry name" value="PROKAR_LIPOPROTEIN"/>
    <property type="match status" value="1"/>
</dbReference>
<protein>
    <submittedName>
        <fullName evidence="6">Uncharacterized protein</fullName>
    </submittedName>
</protein>
<dbReference type="Pfam" id="PF00413">
    <property type="entry name" value="Peptidase_M10"/>
    <property type="match status" value="1"/>
</dbReference>
<dbReference type="RefSeq" id="WP_111335964.1">
    <property type="nucleotide sequence ID" value="NZ_CP030032.1"/>
</dbReference>
<dbReference type="InterPro" id="IPR024079">
    <property type="entry name" value="MetalloPept_cat_dom_sf"/>
</dbReference>
<dbReference type="InterPro" id="IPR001818">
    <property type="entry name" value="Pept_M10_metallopeptidase"/>
</dbReference>
<dbReference type="SMART" id="SM00235">
    <property type="entry name" value="ZnMc"/>
    <property type="match status" value="1"/>
</dbReference>
<accession>A0A2Z4FPA7</accession>